<dbReference type="SUPFAM" id="SSF46785">
    <property type="entry name" value="Winged helix' DNA-binding domain"/>
    <property type="match status" value="1"/>
</dbReference>
<reference evidence="3 4" key="1">
    <citation type="submission" date="2015-09" db="EMBL/GenBank/DDBJ databases">
        <title>A metagenomics-based metabolic model of nitrate-dependent anaerobic oxidation of methane by Methanoperedens-like archaea.</title>
        <authorList>
            <person name="Arshad A."/>
            <person name="Speth D.R."/>
            <person name="De Graaf R.M."/>
            <person name="Op Den Camp H.J."/>
            <person name="Jetten M.S."/>
            <person name="Welte C.U."/>
        </authorList>
    </citation>
    <scope>NUCLEOTIDE SEQUENCE [LARGE SCALE GENOMIC DNA]</scope>
</reference>
<keyword evidence="2" id="KW-1133">Transmembrane helix</keyword>
<organism evidence="3 4">
    <name type="scientific">Candidatus Methanoperedens nitratireducens</name>
    <dbReference type="NCBI Taxonomy" id="1392998"/>
    <lineage>
        <taxon>Archaea</taxon>
        <taxon>Methanobacteriati</taxon>
        <taxon>Methanobacteriota</taxon>
        <taxon>Stenosarchaea group</taxon>
        <taxon>Methanomicrobia</taxon>
        <taxon>Methanosarcinales</taxon>
        <taxon>ANME-2 cluster</taxon>
        <taxon>Candidatus Methanoperedentaceae</taxon>
        <taxon>Candidatus Methanoperedens</taxon>
    </lineage>
</organism>
<comment type="caution">
    <text evidence="3">The sequence shown here is derived from an EMBL/GenBank/DDBJ whole genome shotgun (WGS) entry which is preliminary data.</text>
</comment>
<dbReference type="Proteomes" id="UP000050360">
    <property type="component" value="Unassembled WGS sequence"/>
</dbReference>
<feature type="transmembrane region" description="Helical" evidence="2">
    <location>
        <begin position="178"/>
        <end position="199"/>
    </location>
</feature>
<name>A0A0P8C3Q1_9EURY</name>
<evidence type="ECO:0000313" key="3">
    <source>
        <dbReference type="EMBL" id="KPQ41174.1"/>
    </source>
</evidence>
<sequence length="201" mass="23237">MDKTNDRKVLDFLMDDGTWEKSPGKKTVQKQQEIEKQKQEVSPSDKITLENKKSETMGHINVAKVLTKDIDAKTDVSENEFGEVDYAILKSVTLGFKTIKEIAEALQIRTMVIEKHIYKLIQDGFIKYFQYCVITSRGKEAIEDFVKNNPEDVWMPIDEFILSVIEQKKERNLKFQKMVDLILLASMIVLIILIIYFGLIA</sequence>
<dbReference type="AlphaFoldDB" id="A0A0P8C3Q1"/>
<accession>A0A0P8C3Q1</accession>
<gene>
    <name evidence="3" type="ORF">MPEBLZ_04266</name>
</gene>
<protein>
    <submittedName>
        <fullName evidence="3">Uncharacterized protein</fullName>
    </submittedName>
</protein>
<keyword evidence="2" id="KW-0472">Membrane</keyword>
<dbReference type="EMBL" id="LKCM01000416">
    <property type="protein sequence ID" value="KPQ41174.1"/>
    <property type="molecule type" value="Genomic_DNA"/>
</dbReference>
<evidence type="ECO:0000256" key="1">
    <source>
        <dbReference type="SAM" id="MobiDB-lite"/>
    </source>
</evidence>
<feature type="region of interest" description="Disordered" evidence="1">
    <location>
        <begin position="16"/>
        <end position="45"/>
    </location>
</feature>
<evidence type="ECO:0000256" key="2">
    <source>
        <dbReference type="SAM" id="Phobius"/>
    </source>
</evidence>
<dbReference type="InterPro" id="IPR036390">
    <property type="entry name" value="WH_DNA-bd_sf"/>
</dbReference>
<evidence type="ECO:0000313" key="4">
    <source>
        <dbReference type="Proteomes" id="UP000050360"/>
    </source>
</evidence>
<keyword evidence="2" id="KW-0812">Transmembrane</keyword>
<proteinExistence type="predicted"/>